<evidence type="ECO:0000256" key="3">
    <source>
        <dbReference type="ARBA" id="ARBA00022989"/>
    </source>
</evidence>
<dbReference type="EMBL" id="JAIRBT010000006">
    <property type="protein sequence ID" value="MBZ6065768.1"/>
    <property type="molecule type" value="Genomic_DNA"/>
</dbReference>
<keyword evidence="10" id="KW-1185">Reference proteome</keyword>
<name>A0A0S2SCT5_9GAMM</name>
<dbReference type="Pfam" id="PF00892">
    <property type="entry name" value="EamA"/>
    <property type="match status" value="2"/>
</dbReference>
<dbReference type="Proteomes" id="UP000774958">
    <property type="component" value="Unassembled WGS sequence"/>
</dbReference>
<feature type="transmembrane region" description="Helical" evidence="5">
    <location>
        <begin position="233"/>
        <end position="249"/>
    </location>
</feature>
<proteinExistence type="predicted"/>
<dbReference type="InterPro" id="IPR000620">
    <property type="entry name" value="EamA_dom"/>
</dbReference>
<feature type="transmembrane region" description="Helical" evidence="5">
    <location>
        <begin position="200"/>
        <end position="221"/>
    </location>
</feature>
<gene>
    <name evidence="7" type="primary">ribN</name>
    <name evidence="8" type="ORF">LA374_06085</name>
    <name evidence="7" type="ORF">WL1483_131</name>
</gene>
<dbReference type="Proteomes" id="UP000058114">
    <property type="component" value="Chromosome"/>
</dbReference>
<keyword evidence="3 5" id="KW-1133">Transmembrane helix</keyword>
<dbReference type="RefSeq" id="WP_136613570.1">
    <property type="nucleotide sequence ID" value="NZ_CDDB01000010.1"/>
</dbReference>
<dbReference type="SUPFAM" id="SSF103481">
    <property type="entry name" value="Multidrug resistance efflux transporter EmrE"/>
    <property type="match status" value="2"/>
</dbReference>
<reference evidence="7 9" key="2">
    <citation type="journal article" date="2016" name="Genome Announc.">
        <title>Complete Genome Sequence of the Highly Virulent Aeromonas schubertii Strain WL1483, Isolated from Diseased Snakehead Fish (Channa argus) in China.</title>
        <authorList>
            <person name="Liu L."/>
            <person name="Li N."/>
            <person name="Zhang D."/>
            <person name="Fu X."/>
            <person name="Shi C."/>
            <person name="Lin Q."/>
            <person name="Hao G."/>
        </authorList>
    </citation>
    <scope>NUCLEOTIDE SEQUENCE [LARGE SCALE GENOMIC DNA]</scope>
    <source>
        <strain evidence="7 9">WL1483</strain>
    </source>
</reference>
<comment type="subcellular location">
    <subcellularLocation>
        <location evidence="1">Membrane</location>
        <topology evidence="1">Multi-pass membrane protein</topology>
    </subcellularLocation>
</comment>
<dbReference type="KEGG" id="asr:WL1483_131"/>
<sequence>MMVAGLCFAAVNSLSQYVSFKLGFPSTQVAFHQYLIALVCLLPWLIRHGLKHSLLTRQLRLHLFRVALAVVGIQFWLWALAVPIPIWQGIALLMTSPLFATLGSALFLGEKVSRARLLATLGGFTGAMVILAPWREDFTLASLLPVAAALFWAGYSLLVRYQSATESSHTLVVYLLLLSTPFNAMLALPEWQWPTPEQWWLVAAAGALSALAQMAIARAYSVAEASFVQPFDFAKLPMNVAAGWLVFGWAPPGRLWLGAAIIIGAVTLLTHLEQRQHR</sequence>
<dbReference type="OrthoDB" id="6115788at2"/>
<feature type="transmembrane region" description="Helical" evidence="5">
    <location>
        <begin position="140"/>
        <end position="159"/>
    </location>
</feature>
<feature type="transmembrane region" description="Helical" evidence="5">
    <location>
        <begin position="115"/>
        <end position="134"/>
    </location>
</feature>
<reference evidence="9" key="1">
    <citation type="submission" date="2015-10" db="EMBL/GenBank/DDBJ databases">
        <title>Complete Genome Sequence of Aeromonas schubertii strain WL1483.</title>
        <authorList>
            <person name="Liu L."/>
        </authorList>
    </citation>
    <scope>NUCLEOTIDE SEQUENCE [LARGE SCALE GENOMIC DNA]</scope>
    <source>
        <strain evidence="9">WL1483</strain>
    </source>
</reference>
<keyword evidence="4 5" id="KW-0472">Membrane</keyword>
<evidence type="ECO:0000313" key="9">
    <source>
        <dbReference type="Proteomes" id="UP000058114"/>
    </source>
</evidence>
<reference evidence="8 10" key="3">
    <citation type="submission" date="2021-09" db="EMBL/GenBank/DDBJ databases">
        <title>Aeromonas schubertii isolated from Asian sea bass.</title>
        <authorList>
            <person name="Pinpimai K."/>
        </authorList>
    </citation>
    <scope>NUCLEOTIDE SEQUENCE [LARGE SCALE GENOMIC DNA]</scope>
    <source>
        <strain evidence="8 10">CHULA2021a</strain>
    </source>
</reference>
<evidence type="ECO:0000313" key="10">
    <source>
        <dbReference type="Proteomes" id="UP000774958"/>
    </source>
</evidence>
<feature type="transmembrane region" description="Helical" evidence="5">
    <location>
        <begin position="171"/>
        <end position="188"/>
    </location>
</feature>
<dbReference type="InterPro" id="IPR037185">
    <property type="entry name" value="EmrE-like"/>
</dbReference>
<protein>
    <submittedName>
        <fullName evidence="8">DMT family transporter</fullName>
    </submittedName>
    <submittedName>
        <fullName evidence="7">Drug/metabolite exporter family protein</fullName>
    </submittedName>
</protein>
<dbReference type="EMBL" id="CP013067">
    <property type="protein sequence ID" value="ALP39550.1"/>
    <property type="molecule type" value="Genomic_DNA"/>
</dbReference>
<feature type="transmembrane region" description="Helical" evidence="5">
    <location>
        <begin position="62"/>
        <end position="80"/>
    </location>
</feature>
<feature type="domain" description="EamA" evidence="6">
    <location>
        <begin position="142"/>
        <end position="269"/>
    </location>
</feature>
<dbReference type="PANTHER" id="PTHR22911:SF6">
    <property type="entry name" value="SOLUTE CARRIER FAMILY 35 MEMBER G1"/>
    <property type="match status" value="1"/>
</dbReference>
<dbReference type="PANTHER" id="PTHR22911">
    <property type="entry name" value="ACYL-MALONYL CONDENSING ENZYME-RELATED"/>
    <property type="match status" value="1"/>
</dbReference>
<evidence type="ECO:0000256" key="2">
    <source>
        <dbReference type="ARBA" id="ARBA00022692"/>
    </source>
</evidence>
<evidence type="ECO:0000259" key="6">
    <source>
        <dbReference type="Pfam" id="PF00892"/>
    </source>
</evidence>
<feature type="transmembrane region" description="Helical" evidence="5">
    <location>
        <begin position="31"/>
        <end position="50"/>
    </location>
</feature>
<evidence type="ECO:0000256" key="4">
    <source>
        <dbReference type="ARBA" id="ARBA00023136"/>
    </source>
</evidence>
<feature type="transmembrane region" description="Helical" evidence="5">
    <location>
        <begin position="86"/>
        <end position="108"/>
    </location>
</feature>
<keyword evidence="2 5" id="KW-0812">Transmembrane</keyword>
<feature type="transmembrane region" description="Helical" evidence="5">
    <location>
        <begin position="255"/>
        <end position="272"/>
    </location>
</feature>
<evidence type="ECO:0000313" key="7">
    <source>
        <dbReference type="EMBL" id="ALP39550.1"/>
    </source>
</evidence>
<organism evidence="7 9">
    <name type="scientific">Aeromonas schubertii</name>
    <dbReference type="NCBI Taxonomy" id="652"/>
    <lineage>
        <taxon>Bacteria</taxon>
        <taxon>Pseudomonadati</taxon>
        <taxon>Pseudomonadota</taxon>
        <taxon>Gammaproteobacteria</taxon>
        <taxon>Aeromonadales</taxon>
        <taxon>Aeromonadaceae</taxon>
        <taxon>Aeromonas</taxon>
    </lineage>
</organism>
<dbReference type="AlphaFoldDB" id="A0A0S2SCT5"/>
<evidence type="ECO:0000256" key="5">
    <source>
        <dbReference type="SAM" id="Phobius"/>
    </source>
</evidence>
<evidence type="ECO:0000256" key="1">
    <source>
        <dbReference type="ARBA" id="ARBA00004141"/>
    </source>
</evidence>
<feature type="domain" description="EamA" evidence="6">
    <location>
        <begin position="2"/>
        <end position="131"/>
    </location>
</feature>
<accession>A0A0S2SCT5</accession>
<dbReference type="PATRIC" id="fig|652.5.peg.2299"/>
<evidence type="ECO:0000313" key="8">
    <source>
        <dbReference type="EMBL" id="MBZ6065768.1"/>
    </source>
</evidence>
<dbReference type="GO" id="GO:0016020">
    <property type="term" value="C:membrane"/>
    <property type="evidence" value="ECO:0007669"/>
    <property type="project" value="UniProtKB-SubCell"/>
</dbReference>